<protein>
    <submittedName>
        <fullName evidence="2">Uncharacterized protein</fullName>
    </submittedName>
</protein>
<evidence type="ECO:0000256" key="1">
    <source>
        <dbReference type="SAM" id="MobiDB-lite"/>
    </source>
</evidence>
<dbReference type="AlphaFoldDB" id="A0A6N2NM23"/>
<sequence length="117" mass="12940">MGSLQSHPLPYSAISIVTQIPQTPFLISSKTHISRQFQRLRCRGVPGFLAVSCRGWRDAEQQRDFGLREARGEGTSGLREATGESVSGTEREARGGERREGDVLGLGKRLLGCREQR</sequence>
<feature type="region of interest" description="Disordered" evidence="1">
    <location>
        <begin position="67"/>
        <end position="100"/>
    </location>
</feature>
<proteinExistence type="predicted"/>
<evidence type="ECO:0000313" key="2">
    <source>
        <dbReference type="EMBL" id="VFU66398.1"/>
    </source>
</evidence>
<name>A0A6N2NM23_SALVM</name>
<feature type="compositionally biased region" description="Basic and acidic residues" evidence="1">
    <location>
        <begin position="89"/>
        <end position="100"/>
    </location>
</feature>
<gene>
    <name evidence="2" type="ORF">SVIM_LOCUS515479</name>
</gene>
<dbReference type="EMBL" id="CAADRP010002351">
    <property type="protein sequence ID" value="VFU66398.1"/>
    <property type="molecule type" value="Genomic_DNA"/>
</dbReference>
<reference evidence="2" key="1">
    <citation type="submission" date="2019-03" db="EMBL/GenBank/DDBJ databases">
        <authorList>
            <person name="Mank J."/>
            <person name="Almeida P."/>
        </authorList>
    </citation>
    <scope>NUCLEOTIDE SEQUENCE</scope>
    <source>
        <strain evidence="2">78183</strain>
    </source>
</reference>
<accession>A0A6N2NM23</accession>
<organism evidence="2">
    <name type="scientific">Salix viminalis</name>
    <name type="common">Common osier</name>
    <name type="synonym">Basket willow</name>
    <dbReference type="NCBI Taxonomy" id="40686"/>
    <lineage>
        <taxon>Eukaryota</taxon>
        <taxon>Viridiplantae</taxon>
        <taxon>Streptophyta</taxon>
        <taxon>Embryophyta</taxon>
        <taxon>Tracheophyta</taxon>
        <taxon>Spermatophyta</taxon>
        <taxon>Magnoliopsida</taxon>
        <taxon>eudicotyledons</taxon>
        <taxon>Gunneridae</taxon>
        <taxon>Pentapetalae</taxon>
        <taxon>rosids</taxon>
        <taxon>fabids</taxon>
        <taxon>Malpighiales</taxon>
        <taxon>Salicaceae</taxon>
        <taxon>Saliceae</taxon>
        <taxon>Salix</taxon>
    </lineage>
</organism>